<dbReference type="Proteomes" id="UP000603708">
    <property type="component" value="Unassembled WGS sequence"/>
</dbReference>
<keyword evidence="3" id="KW-0479">Metal-binding</keyword>
<dbReference type="GO" id="GO:0046872">
    <property type="term" value="F:metal ion binding"/>
    <property type="evidence" value="ECO:0007669"/>
    <property type="project" value="UniProtKB-KW"/>
</dbReference>
<evidence type="ECO:0000256" key="4">
    <source>
        <dbReference type="ARBA" id="ARBA00022801"/>
    </source>
</evidence>
<comment type="similarity">
    <text evidence="2">Belongs to the metallo-beta-lactamase superfamily.</text>
</comment>
<evidence type="ECO:0000313" key="8">
    <source>
        <dbReference type="Proteomes" id="UP000603708"/>
    </source>
</evidence>
<evidence type="ECO:0000313" key="7">
    <source>
        <dbReference type="EMBL" id="GHH72480.1"/>
    </source>
</evidence>
<comment type="cofactor">
    <cofactor evidence="1">
        <name>Zn(2+)</name>
        <dbReference type="ChEBI" id="CHEBI:29105"/>
    </cofactor>
</comment>
<sequence length="249" mass="26964">MNGTYELDVLVRGFPGTTATHGGLGWCSVSVLRDGTRTVVVDAGHPAYLEILHRELARRGISPSDVTDVLTTHLHWDHIGNFTMFPHATMTVGRAELEWASQQPPGTPLVADLHVRRLLELGDRVRTVEDGAEVVPGIRAVAAPGHTPGHMCYRARVSGGDVLFAGDAVKNRFELATGDVHSSLDFAASRASVERLRSMMRQDPSIVMVPGHDVPLAWVDGEVRATEPLNAELSVHLDTHTGAVPRKIT</sequence>
<evidence type="ECO:0000256" key="5">
    <source>
        <dbReference type="ARBA" id="ARBA00022833"/>
    </source>
</evidence>
<evidence type="ECO:0000256" key="1">
    <source>
        <dbReference type="ARBA" id="ARBA00001947"/>
    </source>
</evidence>
<dbReference type="GO" id="GO:0016787">
    <property type="term" value="F:hydrolase activity"/>
    <property type="evidence" value="ECO:0007669"/>
    <property type="project" value="UniProtKB-KW"/>
</dbReference>
<gene>
    <name evidence="7" type="ORF">GCM10018793_09560</name>
</gene>
<evidence type="ECO:0000259" key="6">
    <source>
        <dbReference type="SMART" id="SM00849"/>
    </source>
</evidence>
<proteinExistence type="inferred from homology"/>
<feature type="domain" description="Metallo-beta-lactamase" evidence="6">
    <location>
        <begin position="26"/>
        <end position="212"/>
    </location>
</feature>
<dbReference type="PANTHER" id="PTHR42978:SF2">
    <property type="entry name" value="102 KBASES UNSTABLE REGION: FROM 1 TO 119443"/>
    <property type="match status" value="1"/>
</dbReference>
<reference evidence="7" key="2">
    <citation type="submission" date="2020-09" db="EMBL/GenBank/DDBJ databases">
        <authorList>
            <person name="Sun Q."/>
            <person name="Ohkuma M."/>
        </authorList>
    </citation>
    <scope>NUCLEOTIDE SEQUENCE</scope>
    <source>
        <strain evidence="7">JCM 5069</strain>
    </source>
</reference>
<dbReference type="InterPro" id="IPR051013">
    <property type="entry name" value="MBL_superfamily_lactonases"/>
</dbReference>
<reference evidence="7" key="1">
    <citation type="journal article" date="2014" name="Int. J. Syst. Evol. Microbiol.">
        <title>Complete genome sequence of Corynebacterium casei LMG S-19264T (=DSM 44701T), isolated from a smear-ripened cheese.</title>
        <authorList>
            <consortium name="US DOE Joint Genome Institute (JGI-PGF)"/>
            <person name="Walter F."/>
            <person name="Albersmeier A."/>
            <person name="Kalinowski J."/>
            <person name="Ruckert C."/>
        </authorList>
    </citation>
    <scope>NUCLEOTIDE SEQUENCE</scope>
    <source>
        <strain evidence="7">JCM 5069</strain>
    </source>
</reference>
<dbReference type="PANTHER" id="PTHR42978">
    <property type="entry name" value="QUORUM-QUENCHING LACTONASE YTNP-RELATED-RELATED"/>
    <property type="match status" value="1"/>
</dbReference>
<dbReference type="InterPro" id="IPR001279">
    <property type="entry name" value="Metallo-B-lactamas"/>
</dbReference>
<protein>
    <recommendedName>
        <fullName evidence="6">Metallo-beta-lactamase domain-containing protein</fullName>
    </recommendedName>
</protein>
<dbReference type="SMART" id="SM00849">
    <property type="entry name" value="Lactamase_B"/>
    <property type="match status" value="1"/>
</dbReference>
<dbReference type="AlphaFoldDB" id="A0A919FVT7"/>
<keyword evidence="4" id="KW-0378">Hydrolase</keyword>
<dbReference type="EMBL" id="BNCD01000002">
    <property type="protein sequence ID" value="GHH72480.1"/>
    <property type="molecule type" value="Genomic_DNA"/>
</dbReference>
<accession>A0A919FVT7</accession>
<dbReference type="RefSeq" id="WP_189929590.1">
    <property type="nucleotide sequence ID" value="NZ_BNCD01000002.1"/>
</dbReference>
<dbReference type="InterPro" id="IPR036866">
    <property type="entry name" value="RibonucZ/Hydroxyglut_hydro"/>
</dbReference>
<dbReference type="SUPFAM" id="SSF56281">
    <property type="entry name" value="Metallo-hydrolase/oxidoreductase"/>
    <property type="match status" value="1"/>
</dbReference>
<evidence type="ECO:0000256" key="3">
    <source>
        <dbReference type="ARBA" id="ARBA00022723"/>
    </source>
</evidence>
<comment type="caution">
    <text evidence="7">The sequence shown here is derived from an EMBL/GenBank/DDBJ whole genome shotgun (WGS) entry which is preliminary data.</text>
</comment>
<evidence type="ECO:0000256" key="2">
    <source>
        <dbReference type="ARBA" id="ARBA00007749"/>
    </source>
</evidence>
<dbReference type="Pfam" id="PF00753">
    <property type="entry name" value="Lactamase_B"/>
    <property type="match status" value="1"/>
</dbReference>
<keyword evidence="8" id="KW-1185">Reference proteome</keyword>
<name>A0A919FVT7_9ACTN</name>
<dbReference type="Gene3D" id="3.60.15.10">
    <property type="entry name" value="Ribonuclease Z/Hydroxyacylglutathione hydrolase-like"/>
    <property type="match status" value="1"/>
</dbReference>
<organism evidence="7 8">
    <name type="scientific">Streptomyces sulfonofaciens</name>
    <dbReference type="NCBI Taxonomy" id="68272"/>
    <lineage>
        <taxon>Bacteria</taxon>
        <taxon>Bacillati</taxon>
        <taxon>Actinomycetota</taxon>
        <taxon>Actinomycetes</taxon>
        <taxon>Kitasatosporales</taxon>
        <taxon>Streptomycetaceae</taxon>
        <taxon>Streptomyces</taxon>
    </lineage>
</organism>
<keyword evidence="5" id="KW-0862">Zinc</keyword>